<feature type="compositionally biased region" description="Gly residues" evidence="8">
    <location>
        <begin position="596"/>
        <end position="618"/>
    </location>
</feature>
<feature type="transmembrane region" description="Helical" evidence="9">
    <location>
        <begin position="29"/>
        <end position="46"/>
    </location>
</feature>
<evidence type="ECO:0000259" key="10">
    <source>
        <dbReference type="Pfam" id="PF13231"/>
    </source>
</evidence>
<comment type="caution">
    <text evidence="12">The sequence shown here is derived from an EMBL/GenBank/DDBJ whole genome shotgun (WGS) entry which is preliminary data.</text>
</comment>
<dbReference type="InterPro" id="IPR056785">
    <property type="entry name" value="YkcA/B-like_C"/>
</dbReference>
<proteinExistence type="predicted"/>
<feature type="compositionally biased region" description="Low complexity" evidence="8">
    <location>
        <begin position="428"/>
        <end position="443"/>
    </location>
</feature>
<dbReference type="PANTHER" id="PTHR33908">
    <property type="entry name" value="MANNOSYLTRANSFERASE YKCB-RELATED"/>
    <property type="match status" value="1"/>
</dbReference>
<evidence type="ECO:0000259" key="11">
    <source>
        <dbReference type="Pfam" id="PF24878"/>
    </source>
</evidence>
<keyword evidence="7 9" id="KW-0472">Membrane</keyword>
<dbReference type="RefSeq" id="WP_319952960.1">
    <property type="nucleotide sequence ID" value="NZ_JAXAVX010000001.1"/>
</dbReference>
<keyword evidence="5 9" id="KW-0812">Transmembrane</keyword>
<evidence type="ECO:0000256" key="7">
    <source>
        <dbReference type="ARBA" id="ARBA00023136"/>
    </source>
</evidence>
<feature type="transmembrane region" description="Helical" evidence="9">
    <location>
        <begin position="134"/>
        <end position="152"/>
    </location>
</feature>
<feature type="transmembrane region" description="Helical" evidence="9">
    <location>
        <begin position="228"/>
        <end position="248"/>
    </location>
</feature>
<feature type="transmembrane region" description="Helical" evidence="9">
    <location>
        <begin position="183"/>
        <end position="216"/>
    </location>
</feature>
<dbReference type="InterPro" id="IPR038731">
    <property type="entry name" value="RgtA/B/C-like"/>
</dbReference>
<evidence type="ECO:0000256" key="6">
    <source>
        <dbReference type="ARBA" id="ARBA00022989"/>
    </source>
</evidence>
<feature type="domain" description="Glycosyltransferase RgtA/B/C/D-like" evidence="10">
    <location>
        <begin position="84"/>
        <end position="247"/>
    </location>
</feature>
<dbReference type="Pfam" id="PF24878">
    <property type="entry name" value="YkcB_C"/>
    <property type="match status" value="1"/>
</dbReference>
<evidence type="ECO:0000256" key="1">
    <source>
        <dbReference type="ARBA" id="ARBA00004651"/>
    </source>
</evidence>
<feature type="transmembrane region" description="Helical" evidence="9">
    <location>
        <begin position="383"/>
        <end position="405"/>
    </location>
</feature>
<feature type="region of interest" description="Disordered" evidence="8">
    <location>
        <begin position="1"/>
        <end position="21"/>
    </location>
</feature>
<evidence type="ECO:0000313" key="13">
    <source>
        <dbReference type="Proteomes" id="UP001277761"/>
    </source>
</evidence>
<feature type="region of interest" description="Disordered" evidence="8">
    <location>
        <begin position="580"/>
        <end position="694"/>
    </location>
</feature>
<evidence type="ECO:0000256" key="8">
    <source>
        <dbReference type="SAM" id="MobiDB-lite"/>
    </source>
</evidence>
<keyword evidence="3 12" id="KW-0328">Glycosyltransferase</keyword>
<organism evidence="12 13">
    <name type="scientific">Patulibacter brassicae</name>
    <dbReference type="NCBI Taxonomy" id="1705717"/>
    <lineage>
        <taxon>Bacteria</taxon>
        <taxon>Bacillati</taxon>
        <taxon>Actinomycetota</taxon>
        <taxon>Thermoleophilia</taxon>
        <taxon>Solirubrobacterales</taxon>
        <taxon>Patulibacteraceae</taxon>
        <taxon>Patulibacter</taxon>
    </lineage>
</organism>
<feature type="transmembrane region" description="Helical" evidence="9">
    <location>
        <begin position="330"/>
        <end position="347"/>
    </location>
</feature>
<dbReference type="PANTHER" id="PTHR33908:SF3">
    <property type="entry name" value="UNDECAPRENYL PHOSPHATE-ALPHA-4-AMINO-4-DEOXY-L-ARABINOSE ARABINOSYL TRANSFERASE"/>
    <property type="match status" value="1"/>
</dbReference>
<evidence type="ECO:0000256" key="4">
    <source>
        <dbReference type="ARBA" id="ARBA00022679"/>
    </source>
</evidence>
<keyword evidence="6 9" id="KW-1133">Transmembrane helix</keyword>
<dbReference type="Proteomes" id="UP001277761">
    <property type="component" value="Unassembled WGS sequence"/>
</dbReference>
<evidence type="ECO:0000256" key="2">
    <source>
        <dbReference type="ARBA" id="ARBA00022475"/>
    </source>
</evidence>
<feature type="compositionally biased region" description="Low complexity" evidence="8">
    <location>
        <begin position="650"/>
        <end position="670"/>
    </location>
</feature>
<dbReference type="EC" id="2.4.-.-" evidence="12"/>
<comment type="subcellular location">
    <subcellularLocation>
        <location evidence="1">Cell membrane</location>
        <topology evidence="1">Multi-pass membrane protein</topology>
    </subcellularLocation>
</comment>
<dbReference type="GO" id="GO:0016757">
    <property type="term" value="F:glycosyltransferase activity"/>
    <property type="evidence" value="ECO:0007669"/>
    <property type="project" value="UniProtKB-KW"/>
</dbReference>
<name>A0ABU4VG99_9ACTN</name>
<feature type="region of interest" description="Disordered" evidence="8">
    <location>
        <begin position="472"/>
        <end position="493"/>
    </location>
</feature>
<feature type="compositionally biased region" description="Gly residues" evidence="8">
    <location>
        <begin position="671"/>
        <end position="694"/>
    </location>
</feature>
<sequence length="819" mass="80208">MTLPGRLRGAPGRTAERARTGARGLARRPELLGLLLLAGVLNLWALDQNGMANEYYSAAVRSMTESWHAFLYGSFDSAGVMTVDKPPLALWIQALSARAFGLSAWSILVPQALMGVATVGLAYDLVARRFGRPAGTAAGLALALTPIAVAVSRHNNPDALLVLCATLALWATLRGLEQGRTRWLVLAGVAVGLGFEAKMAAALMVVPGIVAAWLWIAPTGRLRAVRQVGAFGLSAAVVGLAWPILVWLTPATDRPWVSGTSDNSIWSLIFGYNGLGRLFGQSGGPGGMAGGGMGGGPMGGGGGGGLSSGGTFGGDPGVLRLLNQALGGQAGWLLGAAIVAGLGLLVATRLRRDDARTGFLLVVGGAGLVTAVAFSRAEGIFHPYYVSLIAPFVAALVGAGVGTAWPGRATVALAPSAATSAASAGTAAVAGRPSSAPAEAEASPGHRGGRAATAIHEALLGPRLRAERAAATAGASAPAAGRPTPGASPASRGELPARVLGPALLLGGLVTELVVLRHSATDLGWWEVPLIVGTLAVAGVLASGLAPRIRRWALAVGVALLLVAPGSWSFATLGHATSGTFPAGGPASSGMDRFRGGPGGRMGGPGGAMGGGPGGMPGAGPASGQAGGPPAMPGASSSASGRSGGPPAMPGASGSSATGRSGGASAVPGRGTSGSGGSSASRGGGMGGPGGGGMFGGNTRSLSAAVTYAAAHGGGTVAVSSQSGAASSILAADGNSPVVAIGGFSGRESQVSVAWLADMVEAGKIRWVVADSDGLGGMRDGRVGASDVLAVVQQVGKEVSSVDGLYDLQGLASALRAAG</sequence>
<accession>A0ABU4VG99</accession>
<reference evidence="12 13" key="1">
    <citation type="submission" date="2023-11" db="EMBL/GenBank/DDBJ databases">
        <authorList>
            <person name="Xu M."/>
            <person name="Jiang T."/>
        </authorList>
    </citation>
    <scope>NUCLEOTIDE SEQUENCE [LARGE SCALE GENOMIC DNA]</scope>
    <source>
        <strain evidence="12 13">SD</strain>
    </source>
</reference>
<evidence type="ECO:0000256" key="5">
    <source>
        <dbReference type="ARBA" id="ARBA00022692"/>
    </source>
</evidence>
<evidence type="ECO:0000256" key="3">
    <source>
        <dbReference type="ARBA" id="ARBA00022676"/>
    </source>
</evidence>
<feature type="transmembrane region" description="Helical" evidence="9">
    <location>
        <begin position="552"/>
        <end position="571"/>
    </location>
</feature>
<feature type="transmembrane region" description="Helical" evidence="9">
    <location>
        <begin position="359"/>
        <end position="377"/>
    </location>
</feature>
<gene>
    <name evidence="12" type="ORF">SK069_04360</name>
</gene>
<keyword evidence="13" id="KW-1185">Reference proteome</keyword>
<evidence type="ECO:0000313" key="12">
    <source>
        <dbReference type="EMBL" id="MDX8150818.1"/>
    </source>
</evidence>
<feature type="transmembrane region" description="Helical" evidence="9">
    <location>
        <begin position="95"/>
        <end position="122"/>
    </location>
</feature>
<protein>
    <submittedName>
        <fullName evidence="12">Glycosyltransferase family 39 protein</fullName>
        <ecNumber evidence="12">2.4.-.-</ecNumber>
    </submittedName>
</protein>
<dbReference type="EMBL" id="JAXAVX010000001">
    <property type="protein sequence ID" value="MDX8150818.1"/>
    <property type="molecule type" value="Genomic_DNA"/>
</dbReference>
<dbReference type="InterPro" id="IPR050297">
    <property type="entry name" value="LipidA_mod_glycosyltrf_83"/>
</dbReference>
<dbReference type="Pfam" id="PF13231">
    <property type="entry name" value="PMT_2"/>
    <property type="match status" value="1"/>
</dbReference>
<feature type="transmembrane region" description="Helical" evidence="9">
    <location>
        <begin position="523"/>
        <end position="545"/>
    </location>
</feature>
<feature type="region of interest" description="Disordered" evidence="8">
    <location>
        <begin position="428"/>
        <end position="448"/>
    </location>
</feature>
<keyword evidence="2" id="KW-1003">Cell membrane</keyword>
<feature type="domain" description="Putative mannosyltransferase YkcA/B-like C-terminal" evidence="11">
    <location>
        <begin position="716"/>
        <end position="792"/>
    </location>
</feature>
<evidence type="ECO:0000256" key="9">
    <source>
        <dbReference type="SAM" id="Phobius"/>
    </source>
</evidence>
<keyword evidence="4 12" id="KW-0808">Transferase</keyword>